<evidence type="ECO:0000256" key="1">
    <source>
        <dbReference type="SAM" id="Phobius"/>
    </source>
</evidence>
<reference evidence="2 3" key="1">
    <citation type="submission" date="2021-03" db="EMBL/GenBank/DDBJ databases">
        <title>Genomic Encyclopedia of Type Strains, Phase IV (KMG-IV): sequencing the most valuable type-strain genomes for metagenomic binning, comparative biology and taxonomic classification.</title>
        <authorList>
            <person name="Goeker M."/>
        </authorList>
    </citation>
    <scope>NUCLEOTIDE SEQUENCE [LARGE SCALE GENOMIC DNA]</scope>
    <source>
        <strain evidence="2 3">DSM 13372</strain>
    </source>
</reference>
<feature type="transmembrane region" description="Helical" evidence="1">
    <location>
        <begin position="52"/>
        <end position="70"/>
    </location>
</feature>
<dbReference type="RefSeq" id="WP_209601534.1">
    <property type="nucleotide sequence ID" value="NZ_JAGILA010000002.1"/>
</dbReference>
<name>A0ABS4QXE3_9HYPH</name>
<keyword evidence="3" id="KW-1185">Reference proteome</keyword>
<feature type="transmembrane region" description="Helical" evidence="1">
    <location>
        <begin position="7"/>
        <end position="40"/>
    </location>
</feature>
<sequence length="78" mass="8233">MSIIYTIVIIIGFLITAPFLAVGMASILIAAVVGLLFFFVVTLVGVEPSGGVLVTCFVMACLTMLIYALGKKADKPHE</sequence>
<dbReference type="Proteomes" id="UP000730739">
    <property type="component" value="Unassembled WGS sequence"/>
</dbReference>
<dbReference type="EMBL" id="JAGILA010000002">
    <property type="protein sequence ID" value="MBP2235317.1"/>
    <property type="molecule type" value="Genomic_DNA"/>
</dbReference>
<keyword evidence="1" id="KW-0472">Membrane</keyword>
<keyword evidence="1" id="KW-0812">Transmembrane</keyword>
<gene>
    <name evidence="2" type="ORF">J2Z31_001809</name>
</gene>
<keyword evidence="1" id="KW-1133">Transmembrane helix</keyword>
<evidence type="ECO:0000313" key="2">
    <source>
        <dbReference type="EMBL" id="MBP2235317.1"/>
    </source>
</evidence>
<organism evidence="2 3">
    <name type="scientific">Sinorhizobium kostiense</name>
    <dbReference type="NCBI Taxonomy" id="76747"/>
    <lineage>
        <taxon>Bacteria</taxon>
        <taxon>Pseudomonadati</taxon>
        <taxon>Pseudomonadota</taxon>
        <taxon>Alphaproteobacteria</taxon>
        <taxon>Hyphomicrobiales</taxon>
        <taxon>Rhizobiaceae</taxon>
        <taxon>Sinorhizobium/Ensifer group</taxon>
        <taxon>Sinorhizobium</taxon>
    </lineage>
</organism>
<proteinExistence type="predicted"/>
<accession>A0ABS4QXE3</accession>
<protein>
    <submittedName>
        <fullName evidence="2">Uncharacterized BrkB/YihY/UPF0761 family membrane protein</fullName>
    </submittedName>
</protein>
<comment type="caution">
    <text evidence="2">The sequence shown here is derived from an EMBL/GenBank/DDBJ whole genome shotgun (WGS) entry which is preliminary data.</text>
</comment>
<evidence type="ECO:0000313" key="3">
    <source>
        <dbReference type="Proteomes" id="UP000730739"/>
    </source>
</evidence>